<dbReference type="Proteomes" id="UP000221168">
    <property type="component" value="Unassembled WGS sequence"/>
</dbReference>
<feature type="domain" description="Tripartite ATP-independent periplasmic transporters DctQ component" evidence="10">
    <location>
        <begin position="39"/>
        <end position="165"/>
    </location>
</feature>
<comment type="function">
    <text evidence="9">Part of the tripartite ATP-independent periplasmic (TRAP) transport system.</text>
</comment>
<dbReference type="RefSeq" id="WP_099303286.1">
    <property type="nucleotide sequence ID" value="NZ_PDVP01000001.1"/>
</dbReference>
<evidence type="ECO:0000256" key="2">
    <source>
        <dbReference type="ARBA" id="ARBA00022448"/>
    </source>
</evidence>
<comment type="similarity">
    <text evidence="8 9">Belongs to the TRAP transporter small permease family.</text>
</comment>
<comment type="caution">
    <text evidence="11">The sequence shown here is derived from an EMBL/GenBank/DDBJ whole genome shotgun (WGS) entry which is preliminary data.</text>
</comment>
<evidence type="ECO:0000256" key="3">
    <source>
        <dbReference type="ARBA" id="ARBA00022475"/>
    </source>
</evidence>
<evidence type="ECO:0000313" key="11">
    <source>
        <dbReference type="EMBL" id="PHP68831.1"/>
    </source>
</evidence>
<dbReference type="InterPro" id="IPR055348">
    <property type="entry name" value="DctQ"/>
</dbReference>
<evidence type="ECO:0000256" key="6">
    <source>
        <dbReference type="ARBA" id="ARBA00022989"/>
    </source>
</evidence>
<dbReference type="GO" id="GO:0022857">
    <property type="term" value="F:transmembrane transporter activity"/>
    <property type="evidence" value="ECO:0007669"/>
    <property type="project" value="UniProtKB-UniRule"/>
</dbReference>
<evidence type="ECO:0000313" key="12">
    <source>
        <dbReference type="Proteomes" id="UP000221168"/>
    </source>
</evidence>
<gene>
    <name evidence="11" type="ORF">CSC94_02225</name>
</gene>
<feature type="transmembrane region" description="Helical" evidence="9">
    <location>
        <begin position="142"/>
        <end position="162"/>
    </location>
</feature>
<keyword evidence="5 9" id="KW-0812">Transmembrane</keyword>
<accession>A0A2G1QTM9</accession>
<dbReference type="AlphaFoldDB" id="A0A2G1QTM9"/>
<keyword evidence="7 9" id="KW-0472">Membrane</keyword>
<keyword evidence="12" id="KW-1185">Reference proteome</keyword>
<name>A0A2G1QTM9_9HYPH</name>
<keyword evidence="2 9" id="KW-0813">Transport</keyword>
<keyword evidence="3" id="KW-1003">Cell membrane</keyword>
<evidence type="ECO:0000256" key="1">
    <source>
        <dbReference type="ARBA" id="ARBA00004429"/>
    </source>
</evidence>
<dbReference type="PANTHER" id="PTHR35011">
    <property type="entry name" value="2,3-DIKETO-L-GULONATE TRAP TRANSPORTER SMALL PERMEASE PROTEIN YIAM"/>
    <property type="match status" value="1"/>
</dbReference>
<protein>
    <recommendedName>
        <fullName evidence="9">TRAP transporter small permease protein</fullName>
    </recommendedName>
</protein>
<evidence type="ECO:0000256" key="5">
    <source>
        <dbReference type="ARBA" id="ARBA00022692"/>
    </source>
</evidence>
<feature type="transmembrane region" description="Helical" evidence="9">
    <location>
        <begin position="59"/>
        <end position="78"/>
    </location>
</feature>
<keyword evidence="4 9" id="KW-0997">Cell inner membrane</keyword>
<proteinExistence type="inferred from homology"/>
<feature type="transmembrane region" description="Helical" evidence="9">
    <location>
        <begin position="27"/>
        <end position="47"/>
    </location>
</feature>
<evidence type="ECO:0000256" key="4">
    <source>
        <dbReference type="ARBA" id="ARBA00022519"/>
    </source>
</evidence>
<keyword evidence="6 9" id="KW-1133">Transmembrane helix</keyword>
<evidence type="ECO:0000256" key="8">
    <source>
        <dbReference type="ARBA" id="ARBA00038436"/>
    </source>
</evidence>
<dbReference type="EMBL" id="PDVP01000001">
    <property type="protein sequence ID" value="PHP68831.1"/>
    <property type="molecule type" value="Genomic_DNA"/>
</dbReference>
<evidence type="ECO:0000259" key="10">
    <source>
        <dbReference type="Pfam" id="PF04290"/>
    </source>
</evidence>
<reference evidence="11 12" key="1">
    <citation type="submission" date="2017-10" db="EMBL/GenBank/DDBJ databases">
        <title>Sedimentibacterium mangrovi gen. nov., sp. nov., a novel member of family Phyllobacteriacea isolated from mangrove sediment.</title>
        <authorList>
            <person name="Liao H."/>
            <person name="Tian Y."/>
        </authorList>
    </citation>
    <scope>NUCLEOTIDE SEQUENCE [LARGE SCALE GENOMIC DNA]</scope>
    <source>
        <strain evidence="11 12">X9-2-2</strain>
    </source>
</reference>
<dbReference type="Pfam" id="PF04290">
    <property type="entry name" value="DctQ"/>
    <property type="match status" value="1"/>
</dbReference>
<sequence length="207" mass="22535">MSSHNVREDGSAASRADRALFKLESGLNLVAGLTILGVMLLSVANILMRKFFNWPVPGYIDWMISAVPLMAFFGVSFTQRLGGHIRMDLLVSKFSGRSLWIAEFIGVLGILLITLILIYGSWDHAMRALNFGDSTGDIRLPTWPVKIVVPICLSILALRLVLQLWAYGRAIGSGEAEPVAVPLIEDAATQAAHEAETVSGLDDEATR</sequence>
<comment type="subcellular location">
    <subcellularLocation>
        <location evidence="1 9">Cell inner membrane</location>
        <topology evidence="1 9">Multi-pass membrane protein</topology>
    </subcellularLocation>
</comment>
<evidence type="ECO:0000256" key="7">
    <source>
        <dbReference type="ARBA" id="ARBA00023136"/>
    </source>
</evidence>
<evidence type="ECO:0000256" key="9">
    <source>
        <dbReference type="RuleBase" id="RU369079"/>
    </source>
</evidence>
<feature type="transmembrane region" description="Helical" evidence="9">
    <location>
        <begin position="99"/>
        <end position="122"/>
    </location>
</feature>
<dbReference type="InterPro" id="IPR007387">
    <property type="entry name" value="TRAP_DctQ"/>
</dbReference>
<dbReference type="GO" id="GO:0005886">
    <property type="term" value="C:plasma membrane"/>
    <property type="evidence" value="ECO:0007669"/>
    <property type="project" value="UniProtKB-SubCell"/>
</dbReference>
<comment type="subunit">
    <text evidence="9">The complex comprises the extracytoplasmic solute receptor protein and the two transmembrane proteins.</text>
</comment>
<dbReference type="OrthoDB" id="7843894at2"/>
<organism evidence="11 12">
    <name type="scientific">Zhengella mangrovi</name>
    <dbReference type="NCBI Taxonomy" id="1982044"/>
    <lineage>
        <taxon>Bacteria</taxon>
        <taxon>Pseudomonadati</taxon>
        <taxon>Pseudomonadota</taxon>
        <taxon>Alphaproteobacteria</taxon>
        <taxon>Hyphomicrobiales</taxon>
        <taxon>Notoacmeibacteraceae</taxon>
        <taxon>Zhengella</taxon>
    </lineage>
</organism>